<dbReference type="InterPro" id="IPR038027">
    <property type="entry name" value="YorP_sf"/>
</dbReference>
<sequence length="67" mass="7454">MPKFWSYPLGLKVIINENAKKACPSHVGREGKIIELLQSATYDYAVSDETGDITFFKEHELNPAKGG</sequence>
<evidence type="ECO:0000313" key="2">
    <source>
        <dbReference type="Proteomes" id="UP000075430"/>
    </source>
</evidence>
<dbReference type="OrthoDB" id="2889449at2"/>
<name>A0A150FD38_9BACI</name>
<dbReference type="Proteomes" id="UP000075430">
    <property type="component" value="Unassembled WGS sequence"/>
</dbReference>
<dbReference type="InterPro" id="IPR018591">
    <property type="entry name" value="YorP"/>
</dbReference>
<dbReference type="STRING" id="1793963.AXI58_10490"/>
<keyword evidence="2" id="KW-1185">Reference proteome</keyword>
<dbReference type="Gene3D" id="2.30.30.40">
    <property type="entry name" value="SH3 Domains"/>
    <property type="match status" value="1"/>
</dbReference>
<dbReference type="AlphaFoldDB" id="A0A150FD38"/>
<reference evidence="2" key="1">
    <citation type="submission" date="2016-02" db="EMBL/GenBank/DDBJ databases">
        <authorList>
            <person name="Dunlap C."/>
        </authorList>
    </citation>
    <scope>NUCLEOTIDE SEQUENCE [LARGE SCALE GENOMIC DNA]</scope>
    <source>
        <strain evidence="2">NRRL B-41092</strain>
    </source>
</reference>
<dbReference type="Pfam" id="PF09629">
    <property type="entry name" value="YorP"/>
    <property type="match status" value="1"/>
</dbReference>
<protein>
    <submittedName>
        <fullName evidence="1">Uncharacterized protein</fullName>
    </submittedName>
</protein>
<organism evidence="1 2">
    <name type="scientific">Bacillus nakamurai</name>
    <dbReference type="NCBI Taxonomy" id="1793963"/>
    <lineage>
        <taxon>Bacteria</taxon>
        <taxon>Bacillati</taxon>
        <taxon>Bacillota</taxon>
        <taxon>Bacilli</taxon>
        <taxon>Bacillales</taxon>
        <taxon>Bacillaceae</taxon>
        <taxon>Bacillus</taxon>
    </lineage>
</organism>
<dbReference type="RefSeq" id="WP_061520751.1">
    <property type="nucleotide sequence ID" value="NZ_JARLZY010000019.1"/>
</dbReference>
<evidence type="ECO:0000313" key="1">
    <source>
        <dbReference type="EMBL" id="KXZ22408.1"/>
    </source>
</evidence>
<proteinExistence type="predicted"/>
<dbReference type="EMBL" id="LSBA01000005">
    <property type="protein sequence ID" value="KXZ22408.1"/>
    <property type="molecule type" value="Genomic_DNA"/>
</dbReference>
<comment type="caution">
    <text evidence="1">The sequence shown here is derived from an EMBL/GenBank/DDBJ whole genome shotgun (WGS) entry which is preliminary data.</text>
</comment>
<dbReference type="SUPFAM" id="SSF159038">
    <property type="entry name" value="YorP-like"/>
    <property type="match status" value="1"/>
</dbReference>
<gene>
    <name evidence="1" type="ORF">AXI58_10490</name>
</gene>
<accession>A0A150FD38</accession>